<accession>A0ACA9YCH0</accession>
<evidence type="ECO:0000313" key="1">
    <source>
        <dbReference type="EMBL" id="CAH6722154.1"/>
    </source>
</evidence>
<name>A0ACA9YCH0_9ASCO</name>
<comment type="caution">
    <text evidence="1">The sequence shown here is derived from an EMBL/GenBank/DDBJ whole genome shotgun (WGS) entry which is preliminary data.</text>
</comment>
<protein>
    <submittedName>
        <fullName evidence="1">Probable NADPH dehydrogenase</fullName>
    </submittedName>
</protein>
<reference evidence="1" key="1">
    <citation type="submission" date="2022-06" db="EMBL/GenBank/DDBJ databases">
        <authorList>
            <person name="Legras J.-L."/>
            <person name="Devillers H."/>
            <person name="Grondin C."/>
        </authorList>
    </citation>
    <scope>NUCLEOTIDE SEQUENCE</scope>
    <source>
        <strain evidence="1">CLIB 1444</strain>
    </source>
</reference>
<gene>
    <name evidence="1" type="ORF">CLIB1444_08S03114</name>
</gene>
<proteinExistence type="predicted"/>
<organism evidence="1 2">
    <name type="scientific">[Candida] jaroonii</name>
    <dbReference type="NCBI Taxonomy" id="467808"/>
    <lineage>
        <taxon>Eukaryota</taxon>
        <taxon>Fungi</taxon>
        <taxon>Dikarya</taxon>
        <taxon>Ascomycota</taxon>
        <taxon>Saccharomycotina</taxon>
        <taxon>Pichiomycetes</taxon>
        <taxon>Debaryomycetaceae</taxon>
        <taxon>Yamadazyma</taxon>
    </lineage>
</organism>
<dbReference type="EMBL" id="CALSDN010000008">
    <property type="protein sequence ID" value="CAH6722154.1"/>
    <property type="molecule type" value="Genomic_DNA"/>
</dbReference>
<evidence type="ECO:0000313" key="2">
    <source>
        <dbReference type="Proteomes" id="UP001152531"/>
    </source>
</evidence>
<dbReference type="Proteomes" id="UP001152531">
    <property type="component" value="Unassembled WGS sequence"/>
</dbReference>
<keyword evidence="2" id="KW-1185">Reference proteome</keyword>
<sequence>MFRKFSTTTIKMGNKPLKETNLFKPIKVGDNTLKHRISHLPCTRFRPENQVPSDLMLQYYDDRTKYPGTLVAIEATSVSNETGSGKAPGIYTDQQVQAWKKIVDKVHENDSFISAQLWHMGRESDPRYLQKNGAKFGSASPIYWSEQSKKLAERVGNPIVEYTQDDIQDIINQFVNATKNAMKAGFDYVELHHGNGYIFEQFLFPASNVRTDKYGGSIENRARLTLETLDRLFEIIPASKIGIKIAPYISNPGFLGFNEEVHPIVTYGYLLSELQKRAEKGNQLAFISISDARTDEVDLNPELKSIDWIKNIWKGVIIRGGNYSYETGEMTNIFNDVNYDDRTMIGFGRHFVANPDLVEKLENGWDLNQYQRQYFYTGTNLGFNTYPKHGETLEFDETTEKARKPKALV</sequence>